<dbReference type="InterPro" id="IPR027056">
    <property type="entry name" value="Gluconate_2DH_su3"/>
</dbReference>
<dbReference type="EMBL" id="SRSF01000002">
    <property type="protein sequence ID" value="THH40248.1"/>
    <property type="molecule type" value="Genomic_DNA"/>
</dbReference>
<evidence type="ECO:0000313" key="1">
    <source>
        <dbReference type="EMBL" id="THH40248.1"/>
    </source>
</evidence>
<dbReference type="AlphaFoldDB" id="A0A4S4NPD8"/>
<organism evidence="1 2">
    <name type="scientific">Neolewinella litorea</name>
    <dbReference type="NCBI Taxonomy" id="2562452"/>
    <lineage>
        <taxon>Bacteria</taxon>
        <taxon>Pseudomonadati</taxon>
        <taxon>Bacteroidota</taxon>
        <taxon>Saprospiria</taxon>
        <taxon>Saprospirales</taxon>
        <taxon>Lewinellaceae</taxon>
        <taxon>Neolewinella</taxon>
    </lineage>
</organism>
<evidence type="ECO:0000313" key="2">
    <source>
        <dbReference type="Proteomes" id="UP000308528"/>
    </source>
</evidence>
<dbReference type="Pfam" id="PF13618">
    <property type="entry name" value="Gluconate_2-dh3"/>
    <property type="match status" value="1"/>
</dbReference>
<reference evidence="1 2" key="1">
    <citation type="submission" date="2019-04" db="EMBL/GenBank/DDBJ databases">
        <title>Lewinella litorea sp. nov., isolated from a marine sand.</title>
        <authorList>
            <person name="Yoon J.-H."/>
        </authorList>
    </citation>
    <scope>NUCLEOTIDE SEQUENCE [LARGE SCALE GENOMIC DNA]</scope>
    <source>
        <strain evidence="1 2">HSMS-39</strain>
    </source>
</reference>
<comment type="caution">
    <text evidence="1">The sequence shown here is derived from an EMBL/GenBank/DDBJ whole genome shotgun (WGS) entry which is preliminary data.</text>
</comment>
<dbReference type="Proteomes" id="UP000308528">
    <property type="component" value="Unassembled WGS sequence"/>
</dbReference>
<dbReference type="OrthoDB" id="6385145at2"/>
<gene>
    <name evidence="1" type="ORF">E4021_05785</name>
</gene>
<keyword evidence="2" id="KW-1185">Reference proteome</keyword>
<sequence>MDRREALALTATILGGTLIGSQVFLSGCARENEGQSALTAKDAALLDEIGETILPDTEQSPGAKAAGVGSFMVTIVNDCYDERETEIFVAGLSTLNEAASKTFGRGFAALTATQKTDLLKGFDAEARRGKGQGEPHFFTMMKELTIWGYFTSEAGVTETLRFNPVPGRYEGCIPYDGENAWA</sequence>
<proteinExistence type="predicted"/>
<protein>
    <submittedName>
        <fullName evidence="1">Gluconate 2-dehydrogenase subunit 3 family protein</fullName>
    </submittedName>
</protein>
<dbReference type="RefSeq" id="WP_136457323.1">
    <property type="nucleotide sequence ID" value="NZ_SRSF01000002.1"/>
</dbReference>
<name>A0A4S4NPD8_9BACT</name>
<accession>A0A4S4NPD8</accession>
<dbReference type="PROSITE" id="PS51257">
    <property type="entry name" value="PROKAR_LIPOPROTEIN"/>
    <property type="match status" value="1"/>
</dbReference>